<evidence type="ECO:0000256" key="3">
    <source>
        <dbReference type="ARBA" id="ARBA00023163"/>
    </source>
</evidence>
<name>A0ABU2BKU6_9MICC</name>
<evidence type="ECO:0000256" key="4">
    <source>
        <dbReference type="PROSITE-ProRule" id="PRU00335"/>
    </source>
</evidence>
<dbReference type="InterPro" id="IPR001647">
    <property type="entry name" value="HTH_TetR"/>
</dbReference>
<feature type="domain" description="HTH tetR-type" evidence="5">
    <location>
        <begin position="14"/>
        <end position="74"/>
    </location>
</feature>
<evidence type="ECO:0000256" key="1">
    <source>
        <dbReference type="ARBA" id="ARBA00023015"/>
    </source>
</evidence>
<keyword evidence="3" id="KW-0804">Transcription</keyword>
<dbReference type="PANTHER" id="PTHR30055:SF234">
    <property type="entry name" value="HTH-TYPE TRANSCRIPTIONAL REGULATOR BETI"/>
    <property type="match status" value="1"/>
</dbReference>
<organism evidence="6 7">
    <name type="scientific">Paeniglutamicibacter sulfureus</name>
    <dbReference type="NCBI Taxonomy" id="43666"/>
    <lineage>
        <taxon>Bacteria</taxon>
        <taxon>Bacillati</taxon>
        <taxon>Actinomycetota</taxon>
        <taxon>Actinomycetes</taxon>
        <taxon>Micrococcales</taxon>
        <taxon>Micrococcaceae</taxon>
        <taxon>Paeniglutamicibacter</taxon>
    </lineage>
</organism>
<comment type="caution">
    <text evidence="6">The sequence shown here is derived from an EMBL/GenBank/DDBJ whole genome shotgun (WGS) entry which is preliminary data.</text>
</comment>
<dbReference type="PANTHER" id="PTHR30055">
    <property type="entry name" value="HTH-TYPE TRANSCRIPTIONAL REGULATOR RUTR"/>
    <property type="match status" value="1"/>
</dbReference>
<dbReference type="InterPro" id="IPR050109">
    <property type="entry name" value="HTH-type_TetR-like_transc_reg"/>
</dbReference>
<dbReference type="Gene3D" id="1.10.357.10">
    <property type="entry name" value="Tetracycline Repressor, domain 2"/>
    <property type="match status" value="1"/>
</dbReference>
<dbReference type="PROSITE" id="PS01081">
    <property type="entry name" value="HTH_TETR_1"/>
    <property type="match status" value="1"/>
</dbReference>
<dbReference type="PRINTS" id="PR00455">
    <property type="entry name" value="HTHTETR"/>
</dbReference>
<feature type="DNA-binding region" description="H-T-H motif" evidence="4">
    <location>
        <begin position="37"/>
        <end position="56"/>
    </location>
</feature>
<evidence type="ECO:0000259" key="5">
    <source>
        <dbReference type="PROSITE" id="PS50977"/>
    </source>
</evidence>
<evidence type="ECO:0000313" key="7">
    <source>
        <dbReference type="Proteomes" id="UP001183817"/>
    </source>
</evidence>
<gene>
    <name evidence="6" type="ORF">J2S64_002957</name>
</gene>
<proteinExistence type="predicted"/>
<evidence type="ECO:0000256" key="2">
    <source>
        <dbReference type="ARBA" id="ARBA00023125"/>
    </source>
</evidence>
<dbReference type="InterPro" id="IPR023772">
    <property type="entry name" value="DNA-bd_HTH_TetR-type_CS"/>
</dbReference>
<keyword evidence="1" id="KW-0805">Transcription regulation</keyword>
<dbReference type="Proteomes" id="UP001183817">
    <property type="component" value="Unassembled WGS sequence"/>
</dbReference>
<dbReference type="InterPro" id="IPR009057">
    <property type="entry name" value="Homeodomain-like_sf"/>
</dbReference>
<sequence>MDETNEGGRTARRNRHWTQIHEAAVALVLEKGLAATTVDAVASAAGVSRRSFFNYFPTKEDAVLGTREPWLPEADWEDFVSSKLEVLPRTAKLLAAVLNTSTHAGEGFRRRREMVRAFPELRRRTHVHVQAAEQLVATALIERLKPHQAALLAHELPTDPGAQHALVLLAGTITRYAFTEDPEEFARDWQSAVVRASAIFGSLLHPVSR</sequence>
<dbReference type="SUPFAM" id="SSF46689">
    <property type="entry name" value="Homeodomain-like"/>
    <property type="match status" value="1"/>
</dbReference>
<evidence type="ECO:0000313" key="6">
    <source>
        <dbReference type="EMBL" id="MDR7359266.1"/>
    </source>
</evidence>
<dbReference type="EMBL" id="JAVDYI010000001">
    <property type="protein sequence ID" value="MDR7359266.1"/>
    <property type="molecule type" value="Genomic_DNA"/>
</dbReference>
<keyword evidence="7" id="KW-1185">Reference proteome</keyword>
<accession>A0ABU2BKU6</accession>
<dbReference type="PROSITE" id="PS50977">
    <property type="entry name" value="HTH_TETR_2"/>
    <property type="match status" value="1"/>
</dbReference>
<reference evidence="6 7" key="1">
    <citation type="submission" date="2023-07" db="EMBL/GenBank/DDBJ databases">
        <title>Sequencing the genomes of 1000 actinobacteria strains.</title>
        <authorList>
            <person name="Klenk H.-P."/>
        </authorList>
    </citation>
    <scope>NUCLEOTIDE SEQUENCE [LARGE SCALE GENOMIC DNA]</scope>
    <source>
        <strain evidence="6 7">DSM 20167</strain>
    </source>
</reference>
<protein>
    <submittedName>
        <fullName evidence="6">AcrR family transcriptional regulator</fullName>
    </submittedName>
</protein>
<dbReference type="RefSeq" id="WP_310291674.1">
    <property type="nucleotide sequence ID" value="NZ_BAAAWO010000001.1"/>
</dbReference>
<dbReference type="Pfam" id="PF00440">
    <property type="entry name" value="TetR_N"/>
    <property type="match status" value="1"/>
</dbReference>
<keyword evidence="2 4" id="KW-0238">DNA-binding</keyword>